<evidence type="ECO:0000256" key="1">
    <source>
        <dbReference type="SAM" id="Phobius"/>
    </source>
</evidence>
<organism evidence="2 3">
    <name type="scientific">Brevundimonas intermedia</name>
    <dbReference type="NCBI Taxonomy" id="74315"/>
    <lineage>
        <taxon>Bacteria</taxon>
        <taxon>Pseudomonadati</taxon>
        <taxon>Pseudomonadota</taxon>
        <taxon>Alphaproteobacteria</taxon>
        <taxon>Caulobacterales</taxon>
        <taxon>Caulobacteraceae</taxon>
        <taxon>Brevundimonas</taxon>
    </lineage>
</organism>
<reference evidence="2" key="2">
    <citation type="submission" date="2023-01" db="EMBL/GenBank/DDBJ databases">
        <authorList>
            <person name="Sun Q."/>
            <person name="Evtushenko L."/>
        </authorList>
    </citation>
    <scope>NUCLEOTIDE SEQUENCE</scope>
    <source>
        <strain evidence="2">VKM B-1499</strain>
    </source>
</reference>
<keyword evidence="1" id="KW-0812">Transmembrane</keyword>
<evidence type="ECO:0000313" key="3">
    <source>
        <dbReference type="Proteomes" id="UP001143509"/>
    </source>
</evidence>
<reference evidence="2" key="1">
    <citation type="journal article" date="2014" name="Int. J. Syst. Evol. Microbiol.">
        <title>Complete genome of a new Firmicutes species belonging to the dominant human colonic microbiota ('Ruminococcus bicirculans') reveals two chromosomes and a selective capacity to utilize plant glucans.</title>
        <authorList>
            <consortium name="NISC Comparative Sequencing Program"/>
            <person name="Wegmann U."/>
            <person name="Louis P."/>
            <person name="Goesmann A."/>
            <person name="Henrissat B."/>
            <person name="Duncan S.H."/>
            <person name="Flint H.J."/>
        </authorList>
    </citation>
    <scope>NUCLEOTIDE SEQUENCE</scope>
    <source>
        <strain evidence="2">VKM B-1499</strain>
    </source>
</reference>
<gene>
    <name evidence="2" type="ORF">GCM10017620_01120</name>
</gene>
<accession>A0ABQ5T304</accession>
<feature type="transmembrane region" description="Helical" evidence="1">
    <location>
        <begin position="46"/>
        <end position="65"/>
    </location>
</feature>
<name>A0ABQ5T304_9CAUL</name>
<proteinExistence type="predicted"/>
<keyword evidence="3" id="KW-1185">Reference proteome</keyword>
<sequence>MDRQGKNRKTYWFRVFVGSFLGAGLGFTVAAILIPLDTTLMDKAPAGVIFALIVSIGSTLIDFTLHRDRKRPKRPASNDL</sequence>
<keyword evidence="1" id="KW-1133">Transmembrane helix</keyword>
<comment type="caution">
    <text evidence="2">The sequence shown here is derived from an EMBL/GenBank/DDBJ whole genome shotgun (WGS) entry which is preliminary data.</text>
</comment>
<protein>
    <submittedName>
        <fullName evidence="2">Uncharacterized protein</fullName>
    </submittedName>
</protein>
<feature type="transmembrane region" description="Helical" evidence="1">
    <location>
        <begin position="12"/>
        <end position="34"/>
    </location>
</feature>
<dbReference type="EMBL" id="BSFD01000001">
    <property type="protein sequence ID" value="GLK47139.1"/>
    <property type="molecule type" value="Genomic_DNA"/>
</dbReference>
<keyword evidence="1" id="KW-0472">Membrane</keyword>
<dbReference type="Proteomes" id="UP001143509">
    <property type="component" value="Unassembled WGS sequence"/>
</dbReference>
<dbReference type="RefSeq" id="WP_271163530.1">
    <property type="nucleotide sequence ID" value="NZ_BSFD01000001.1"/>
</dbReference>
<evidence type="ECO:0000313" key="2">
    <source>
        <dbReference type="EMBL" id="GLK47139.1"/>
    </source>
</evidence>